<reference evidence="2" key="2">
    <citation type="submission" date="2015-01" db="EMBL/GenBank/DDBJ databases">
        <title>Evolutionary Origins and Diversification of the Mycorrhizal Mutualists.</title>
        <authorList>
            <consortium name="DOE Joint Genome Institute"/>
            <consortium name="Mycorrhizal Genomics Consortium"/>
            <person name="Kohler A."/>
            <person name="Kuo A."/>
            <person name="Nagy L.G."/>
            <person name="Floudas D."/>
            <person name="Copeland A."/>
            <person name="Barry K.W."/>
            <person name="Cichocki N."/>
            <person name="Veneault-Fourrey C."/>
            <person name="LaButti K."/>
            <person name="Lindquist E.A."/>
            <person name="Lipzen A."/>
            <person name="Lundell T."/>
            <person name="Morin E."/>
            <person name="Murat C."/>
            <person name="Riley R."/>
            <person name="Ohm R."/>
            <person name="Sun H."/>
            <person name="Tunlid A."/>
            <person name="Henrissat B."/>
            <person name="Grigoriev I.V."/>
            <person name="Hibbett D.S."/>
            <person name="Martin F."/>
        </authorList>
    </citation>
    <scope>NUCLEOTIDE SEQUENCE [LARGE SCALE GENOMIC DNA]</scope>
    <source>
        <strain evidence="2">h7</strain>
    </source>
</reference>
<dbReference type="Proteomes" id="UP000053424">
    <property type="component" value="Unassembled WGS sequence"/>
</dbReference>
<gene>
    <name evidence="1" type="ORF">M413DRAFT_442420</name>
</gene>
<dbReference type="EMBL" id="KN831773">
    <property type="protein sequence ID" value="KIM44439.1"/>
    <property type="molecule type" value="Genomic_DNA"/>
</dbReference>
<evidence type="ECO:0000313" key="1">
    <source>
        <dbReference type="EMBL" id="KIM44439.1"/>
    </source>
</evidence>
<sequence length="72" mass="8430">MHHMYTFHQSMSYVSARHSHRRGLLNWDARLDEHLGSQATSKQYLRLGCAAVGLWNRNRISQHEDSAPWDPN</sequence>
<evidence type="ECO:0000313" key="2">
    <source>
        <dbReference type="Proteomes" id="UP000053424"/>
    </source>
</evidence>
<protein>
    <submittedName>
        <fullName evidence="1">Uncharacterized protein</fullName>
    </submittedName>
</protein>
<dbReference type="AlphaFoldDB" id="A0A0C3CK09"/>
<organism evidence="1 2">
    <name type="scientific">Hebeloma cylindrosporum</name>
    <dbReference type="NCBI Taxonomy" id="76867"/>
    <lineage>
        <taxon>Eukaryota</taxon>
        <taxon>Fungi</taxon>
        <taxon>Dikarya</taxon>
        <taxon>Basidiomycota</taxon>
        <taxon>Agaricomycotina</taxon>
        <taxon>Agaricomycetes</taxon>
        <taxon>Agaricomycetidae</taxon>
        <taxon>Agaricales</taxon>
        <taxon>Agaricineae</taxon>
        <taxon>Hymenogastraceae</taxon>
        <taxon>Hebeloma</taxon>
    </lineage>
</organism>
<dbReference type="HOGENOM" id="CLU_2722531_0_0_1"/>
<accession>A0A0C3CK09</accession>
<proteinExistence type="predicted"/>
<name>A0A0C3CK09_HEBCY</name>
<keyword evidence="2" id="KW-1185">Reference proteome</keyword>
<reference evidence="1 2" key="1">
    <citation type="submission" date="2014-04" db="EMBL/GenBank/DDBJ databases">
        <authorList>
            <consortium name="DOE Joint Genome Institute"/>
            <person name="Kuo A."/>
            <person name="Gay G."/>
            <person name="Dore J."/>
            <person name="Kohler A."/>
            <person name="Nagy L.G."/>
            <person name="Floudas D."/>
            <person name="Copeland A."/>
            <person name="Barry K.W."/>
            <person name="Cichocki N."/>
            <person name="Veneault-Fourrey C."/>
            <person name="LaButti K."/>
            <person name="Lindquist E.A."/>
            <person name="Lipzen A."/>
            <person name="Lundell T."/>
            <person name="Morin E."/>
            <person name="Murat C."/>
            <person name="Sun H."/>
            <person name="Tunlid A."/>
            <person name="Henrissat B."/>
            <person name="Grigoriev I.V."/>
            <person name="Hibbett D.S."/>
            <person name="Martin F."/>
            <person name="Nordberg H.P."/>
            <person name="Cantor M.N."/>
            <person name="Hua S.X."/>
        </authorList>
    </citation>
    <scope>NUCLEOTIDE SEQUENCE [LARGE SCALE GENOMIC DNA]</scope>
    <source>
        <strain evidence="2">h7</strain>
    </source>
</reference>